<keyword evidence="7" id="KW-1015">Disulfide bond</keyword>
<dbReference type="Gene3D" id="2.70.130.10">
    <property type="entry name" value="Mannose-6-phosphate receptor binding domain"/>
    <property type="match status" value="1"/>
</dbReference>
<dbReference type="FunFam" id="2.70.130.10:FF:000021">
    <property type="entry name" value="Protein OS-9 homolog"/>
    <property type="match status" value="1"/>
</dbReference>
<feature type="compositionally biased region" description="Basic and acidic residues" evidence="9">
    <location>
        <begin position="292"/>
        <end position="301"/>
    </location>
</feature>
<accession>A0A6A1VAN9</accession>
<evidence type="ECO:0000256" key="7">
    <source>
        <dbReference type="ARBA" id="ARBA00023157"/>
    </source>
</evidence>
<protein>
    <recommendedName>
        <fullName evidence="3">Protein OS-9 homolog</fullName>
    </recommendedName>
</protein>
<evidence type="ECO:0000256" key="8">
    <source>
        <dbReference type="ARBA" id="ARBA00023180"/>
    </source>
</evidence>
<dbReference type="SUPFAM" id="SSF50911">
    <property type="entry name" value="Mannose 6-phosphate receptor domain"/>
    <property type="match status" value="1"/>
</dbReference>
<evidence type="ECO:0000256" key="1">
    <source>
        <dbReference type="ARBA" id="ARBA00004240"/>
    </source>
</evidence>
<dbReference type="EMBL" id="RXIC02000024">
    <property type="protein sequence ID" value="KAB1208938.1"/>
    <property type="molecule type" value="Genomic_DNA"/>
</dbReference>
<feature type="region of interest" description="Disordered" evidence="9">
    <location>
        <begin position="292"/>
        <end position="318"/>
    </location>
</feature>
<keyword evidence="5" id="KW-0430">Lectin</keyword>
<dbReference type="GO" id="GO:0005788">
    <property type="term" value="C:endoplasmic reticulum lumen"/>
    <property type="evidence" value="ECO:0007669"/>
    <property type="project" value="TreeGrafter"/>
</dbReference>
<dbReference type="GO" id="GO:0030968">
    <property type="term" value="P:endoplasmic reticulum unfolded protein response"/>
    <property type="evidence" value="ECO:0007669"/>
    <property type="project" value="InterPro"/>
</dbReference>
<evidence type="ECO:0000256" key="5">
    <source>
        <dbReference type="ARBA" id="ARBA00022734"/>
    </source>
</evidence>
<comment type="similarity">
    <text evidence="2">Belongs to the OS-9 family.</text>
</comment>
<organism evidence="11 12">
    <name type="scientific">Morella rubra</name>
    <name type="common">Chinese bayberry</name>
    <dbReference type="NCBI Taxonomy" id="262757"/>
    <lineage>
        <taxon>Eukaryota</taxon>
        <taxon>Viridiplantae</taxon>
        <taxon>Streptophyta</taxon>
        <taxon>Embryophyta</taxon>
        <taxon>Tracheophyta</taxon>
        <taxon>Spermatophyta</taxon>
        <taxon>Magnoliopsida</taxon>
        <taxon>eudicotyledons</taxon>
        <taxon>Gunneridae</taxon>
        <taxon>Pentapetalae</taxon>
        <taxon>rosids</taxon>
        <taxon>fabids</taxon>
        <taxon>Fagales</taxon>
        <taxon>Myricaceae</taxon>
        <taxon>Morella</taxon>
    </lineage>
</organism>
<reference evidence="11 12" key="1">
    <citation type="journal article" date="2019" name="Plant Biotechnol. J.">
        <title>The red bayberry genome and genetic basis of sex determination.</title>
        <authorList>
            <person name="Jia H.M."/>
            <person name="Jia H.J."/>
            <person name="Cai Q.L."/>
            <person name="Wang Y."/>
            <person name="Zhao H.B."/>
            <person name="Yang W.F."/>
            <person name="Wang G.Y."/>
            <person name="Li Y.H."/>
            <person name="Zhan D.L."/>
            <person name="Shen Y.T."/>
            <person name="Niu Q.F."/>
            <person name="Chang L."/>
            <person name="Qiu J."/>
            <person name="Zhao L."/>
            <person name="Xie H.B."/>
            <person name="Fu W.Y."/>
            <person name="Jin J."/>
            <person name="Li X.W."/>
            <person name="Jiao Y."/>
            <person name="Zhou C.C."/>
            <person name="Tu T."/>
            <person name="Chai C.Y."/>
            <person name="Gao J.L."/>
            <person name="Fan L.J."/>
            <person name="van de Weg E."/>
            <person name="Wang J.Y."/>
            <person name="Gao Z.S."/>
        </authorList>
    </citation>
    <scope>NUCLEOTIDE SEQUENCE [LARGE SCALE GENOMIC DNA]</scope>
    <source>
        <tissue evidence="11">Leaves</tissue>
    </source>
</reference>
<evidence type="ECO:0000256" key="6">
    <source>
        <dbReference type="ARBA" id="ARBA00022824"/>
    </source>
</evidence>
<dbReference type="InterPro" id="IPR045149">
    <property type="entry name" value="OS-9-like"/>
</dbReference>
<dbReference type="GO" id="GO:0030970">
    <property type="term" value="P:retrograde protein transport, ER to cytosol"/>
    <property type="evidence" value="ECO:0007669"/>
    <property type="project" value="TreeGrafter"/>
</dbReference>
<dbReference type="PANTHER" id="PTHR15414">
    <property type="entry name" value="OS-9-RELATED"/>
    <property type="match status" value="1"/>
</dbReference>
<sequence length="318" mass="37142">MALIDGEYSDNLRSPKSGGTFGHSFREPKYKIEFHPEDSPFHPLVPCNRNYEPLAIIIARIKYLRDQIRRRIMQHYGLNRKRYLHFKDDDQESLVMPHKSGESFLCFLPKVEKAKSAKAVPQLNTSSMIVESEKRIKLKTPDELLEQEGWWSYEFCYQKKLRQFHLEDDKVVQEFVLGEYDEETTAAFNQNISEISTLEDPRSKDASQRYHAHQYTNGTVCDLTNQPRETEVRFVCSESRAMINSITELSTCKYALTVQCPTLCKHPLFQEERPVWHIINCNVLPKDYKESKVEEESKENEIAMVTENEGPSNHDPDE</sequence>
<name>A0A6A1VAN9_9ROSI</name>
<evidence type="ECO:0000256" key="3">
    <source>
        <dbReference type="ARBA" id="ARBA00018727"/>
    </source>
</evidence>
<evidence type="ECO:0000259" key="10">
    <source>
        <dbReference type="PROSITE" id="PS51914"/>
    </source>
</evidence>
<evidence type="ECO:0000313" key="11">
    <source>
        <dbReference type="EMBL" id="KAB1208938.1"/>
    </source>
</evidence>
<proteinExistence type="inferred from homology"/>
<comment type="caution">
    <text evidence="11">The sequence shown here is derived from an EMBL/GenBank/DDBJ whole genome shotgun (WGS) entry which is preliminary data.</text>
</comment>
<evidence type="ECO:0000256" key="2">
    <source>
        <dbReference type="ARBA" id="ARBA00009918"/>
    </source>
</evidence>
<dbReference type="InterPro" id="IPR044865">
    <property type="entry name" value="MRH_dom"/>
</dbReference>
<dbReference type="AlphaFoldDB" id="A0A6A1VAN9"/>
<keyword evidence="6" id="KW-0256">Endoplasmic reticulum</keyword>
<keyword evidence="12" id="KW-1185">Reference proteome</keyword>
<dbReference type="InterPro" id="IPR012913">
    <property type="entry name" value="OS9-like_dom"/>
</dbReference>
<dbReference type="PROSITE" id="PS51914">
    <property type="entry name" value="MRH"/>
    <property type="match status" value="1"/>
</dbReference>
<dbReference type="OrthoDB" id="448954at2759"/>
<keyword evidence="8" id="KW-0325">Glycoprotein</keyword>
<dbReference type="Pfam" id="PF07915">
    <property type="entry name" value="PRKCSH"/>
    <property type="match status" value="1"/>
</dbReference>
<gene>
    <name evidence="11" type="ORF">CJ030_MR6G001703</name>
</gene>
<feature type="domain" description="MRH" evidence="10">
    <location>
        <begin position="126"/>
        <end position="266"/>
    </location>
</feature>
<keyword evidence="4" id="KW-0732">Signal</keyword>
<evidence type="ECO:0000313" key="12">
    <source>
        <dbReference type="Proteomes" id="UP000516437"/>
    </source>
</evidence>
<dbReference type="GO" id="GO:0030246">
    <property type="term" value="F:carbohydrate binding"/>
    <property type="evidence" value="ECO:0007669"/>
    <property type="project" value="UniProtKB-KW"/>
</dbReference>
<evidence type="ECO:0000256" key="9">
    <source>
        <dbReference type="SAM" id="MobiDB-lite"/>
    </source>
</evidence>
<dbReference type="PANTHER" id="PTHR15414:SF0">
    <property type="entry name" value="ENDOPLASMIC RETICULUM LECTIN 1"/>
    <property type="match status" value="1"/>
</dbReference>
<dbReference type="Proteomes" id="UP000516437">
    <property type="component" value="Chromosome 6"/>
</dbReference>
<comment type="subcellular location">
    <subcellularLocation>
        <location evidence="1">Endoplasmic reticulum</location>
    </subcellularLocation>
</comment>
<dbReference type="InterPro" id="IPR009011">
    <property type="entry name" value="Man6P_isomerase_rcpt-bd_dom_sf"/>
</dbReference>
<evidence type="ECO:0000256" key="4">
    <source>
        <dbReference type="ARBA" id="ARBA00022729"/>
    </source>
</evidence>